<protein>
    <submittedName>
        <fullName evidence="3">UBP-type zinc finger domain-containing protein</fullName>
    </submittedName>
</protein>
<gene>
    <name evidence="3" type="ORF">RBR11_03155</name>
</gene>
<dbReference type="SUPFAM" id="SSF57850">
    <property type="entry name" value="RING/U-box"/>
    <property type="match status" value="1"/>
</dbReference>
<feature type="compositionally biased region" description="Basic and acidic residues" evidence="1">
    <location>
        <begin position="1"/>
        <end position="13"/>
    </location>
</feature>
<feature type="domain" description="UBP-type" evidence="2">
    <location>
        <begin position="1"/>
        <end position="106"/>
    </location>
</feature>
<reference evidence="3 4" key="1">
    <citation type="submission" date="2023-08" db="EMBL/GenBank/DDBJ databases">
        <title>Microbacterium sp. nov., isolated from a waste landfill.</title>
        <authorList>
            <person name="Wen W."/>
        </authorList>
    </citation>
    <scope>NUCLEOTIDE SEQUENCE [LARGE SCALE GENOMIC DNA]</scope>
    <source>
        <strain evidence="3 4">ASV81</strain>
    </source>
</reference>
<dbReference type="Pfam" id="PF02148">
    <property type="entry name" value="zf-UBP"/>
    <property type="match status" value="1"/>
</dbReference>
<evidence type="ECO:0000313" key="4">
    <source>
        <dbReference type="Proteomes" id="UP001230289"/>
    </source>
</evidence>
<evidence type="ECO:0000256" key="1">
    <source>
        <dbReference type="SAM" id="MobiDB-lite"/>
    </source>
</evidence>
<dbReference type="InterPro" id="IPR001607">
    <property type="entry name" value="Znf_UBP"/>
</dbReference>
<dbReference type="Gene3D" id="3.30.40.10">
    <property type="entry name" value="Zinc/RING finger domain, C3HC4 (zinc finger)"/>
    <property type="match status" value="1"/>
</dbReference>
<sequence>MSDDARVPADVLERSPAPSGTGCLDCEQTGGWWFHLRRCVECGHIGCCDDSLAQHATRHYEATGHRYLRSFEPGEAWFWDYAADAPLRGGELPDPQQHPLDQGAPGPSDRVPADWQHQLTDAQERRGSRAAGR</sequence>
<dbReference type="PROSITE" id="PS50271">
    <property type="entry name" value="ZF_UBP"/>
    <property type="match status" value="1"/>
</dbReference>
<evidence type="ECO:0000313" key="3">
    <source>
        <dbReference type="EMBL" id="MDQ4212903.1"/>
    </source>
</evidence>
<evidence type="ECO:0000259" key="2">
    <source>
        <dbReference type="PROSITE" id="PS50271"/>
    </source>
</evidence>
<dbReference type="EMBL" id="JAVFCB010000002">
    <property type="protein sequence ID" value="MDQ4212903.1"/>
    <property type="molecule type" value="Genomic_DNA"/>
</dbReference>
<organism evidence="3 4">
    <name type="scientific">Microbacterium capsulatum</name>
    <dbReference type="NCBI Taxonomy" id="3041921"/>
    <lineage>
        <taxon>Bacteria</taxon>
        <taxon>Bacillati</taxon>
        <taxon>Actinomycetota</taxon>
        <taxon>Actinomycetes</taxon>
        <taxon>Micrococcales</taxon>
        <taxon>Microbacteriaceae</taxon>
        <taxon>Microbacterium</taxon>
    </lineage>
</organism>
<feature type="region of interest" description="Disordered" evidence="1">
    <location>
        <begin position="88"/>
        <end position="133"/>
    </location>
</feature>
<proteinExistence type="predicted"/>
<accession>A0ABU0XCR7</accession>
<dbReference type="InterPro" id="IPR013083">
    <property type="entry name" value="Znf_RING/FYVE/PHD"/>
</dbReference>
<name>A0ABU0XCR7_9MICO</name>
<keyword evidence="4" id="KW-1185">Reference proteome</keyword>
<dbReference type="RefSeq" id="WP_308487851.1">
    <property type="nucleotide sequence ID" value="NZ_JAVFCB010000002.1"/>
</dbReference>
<feature type="region of interest" description="Disordered" evidence="1">
    <location>
        <begin position="1"/>
        <end position="20"/>
    </location>
</feature>
<comment type="caution">
    <text evidence="3">The sequence shown here is derived from an EMBL/GenBank/DDBJ whole genome shotgun (WGS) entry which is preliminary data.</text>
</comment>
<dbReference type="Proteomes" id="UP001230289">
    <property type="component" value="Unassembled WGS sequence"/>
</dbReference>